<keyword evidence="3" id="KW-1003">Cell membrane</keyword>
<dbReference type="NCBIfam" id="TIGR01982">
    <property type="entry name" value="UbiB"/>
    <property type="match status" value="1"/>
</dbReference>
<reference evidence="16" key="1">
    <citation type="submission" date="2018-06" db="EMBL/GenBank/DDBJ databases">
        <title>Description of a new Polynucleobacter species.</title>
        <authorList>
            <person name="Hahn M.W."/>
        </authorList>
    </citation>
    <scope>NUCLEOTIDE SEQUENCE [LARGE SCALE GENOMIC DNA]</scope>
    <source>
        <strain evidence="16">MG-25-Pas1-D2</strain>
    </source>
</reference>
<evidence type="ECO:0000256" key="2">
    <source>
        <dbReference type="ARBA" id="ARBA00009670"/>
    </source>
</evidence>
<evidence type="ECO:0000256" key="6">
    <source>
        <dbReference type="ARBA" id="ARBA00022688"/>
    </source>
</evidence>
<gene>
    <name evidence="15" type="ORF">Pas1_08435</name>
</gene>
<dbReference type="InterPro" id="IPR011009">
    <property type="entry name" value="Kinase-like_dom_sf"/>
</dbReference>
<comment type="similarity">
    <text evidence="2">Belongs to the protein kinase superfamily. ADCK protein kinase family.</text>
</comment>
<evidence type="ECO:0000256" key="7">
    <source>
        <dbReference type="ARBA" id="ARBA00022692"/>
    </source>
</evidence>
<evidence type="ECO:0000313" key="16">
    <source>
        <dbReference type="Proteomes" id="UP000248592"/>
    </source>
</evidence>
<keyword evidence="15" id="KW-0830">Ubiquinone</keyword>
<dbReference type="PANTHER" id="PTHR10566:SF113">
    <property type="entry name" value="PROTEIN ACTIVITY OF BC1 COMPLEX KINASE 7, CHLOROPLASTIC"/>
    <property type="match status" value="1"/>
</dbReference>
<dbReference type="NCBIfam" id="NF003404">
    <property type="entry name" value="PRK04750.1"/>
    <property type="match status" value="1"/>
</dbReference>
<evidence type="ECO:0000256" key="11">
    <source>
        <dbReference type="ARBA" id="ARBA00022989"/>
    </source>
</evidence>
<dbReference type="PANTHER" id="PTHR10566">
    <property type="entry name" value="CHAPERONE-ACTIVITY OF BC1 COMPLEX CABC1 -RELATED"/>
    <property type="match status" value="1"/>
</dbReference>
<dbReference type="EMBL" id="CP030085">
    <property type="protein sequence ID" value="AWW50402.1"/>
    <property type="molecule type" value="Genomic_DNA"/>
</dbReference>
<dbReference type="Proteomes" id="UP000248592">
    <property type="component" value="Chromosome"/>
</dbReference>
<dbReference type="Pfam" id="PF03109">
    <property type="entry name" value="ABC1"/>
    <property type="match status" value="1"/>
</dbReference>
<keyword evidence="10" id="KW-0067">ATP-binding</keyword>
<dbReference type="AlphaFoldDB" id="A0A2Z4JVK1"/>
<keyword evidence="9" id="KW-0418">Kinase</keyword>
<sequence length="526" mass="59862">MRRISRLFFIFFTAWRYGLLPLLRDNLKPGLRRGLLSILCWISPGANLPRGERIRLTLEELGPIFVKFGQVLSTRRDLLPEDIANELAKLQDQVPPFSNAESRNLIEAALGAPIETVFESFDATPIASASVAQVHFGVLRGTDKHPEWQGRSVAIKVLRPGILPVIEGDLALMRDLAKIIEKASEDGRRLKPREVVAEFDIYLHDELDLMREAANASQLRRYFIDSKKLMIPEMYWDLCRTNVIVMERMDGISIGRTAELRAAGVDFKKLAADGVEIFFTQVFEYGFFHADMHPGNISISLEPETFGRFISFDFGIVGTLSEIDKNYLAQNFLAFFNRDYRRVAELHIESGWVPSNTRVEELEGAVRSVCEPYFDRPLKEISLGIVLMRLFQTSRRFKVEIQPQLTLLQKTLLNVEGLARELDPDLDLWKTAKPILERWVDKQLGWRGFIDGLKTEAPAWAKILPTLPRLIADSLTQNQQQNQNAELEVLRAVLFEERRTHRLIVGALLFSGGFLAGIVLISLGIY</sequence>
<dbReference type="RefSeq" id="WP_112295013.1">
    <property type="nucleotide sequence ID" value="NZ_CBCSBS010000002.1"/>
</dbReference>
<evidence type="ECO:0000256" key="9">
    <source>
        <dbReference type="ARBA" id="ARBA00022777"/>
    </source>
</evidence>
<evidence type="ECO:0000256" key="12">
    <source>
        <dbReference type="ARBA" id="ARBA00023136"/>
    </source>
</evidence>
<keyword evidence="7 13" id="KW-0812">Transmembrane</keyword>
<keyword evidence="11 13" id="KW-1133">Transmembrane helix</keyword>
<evidence type="ECO:0000256" key="13">
    <source>
        <dbReference type="SAM" id="Phobius"/>
    </source>
</evidence>
<dbReference type="GO" id="GO:0005524">
    <property type="term" value="F:ATP binding"/>
    <property type="evidence" value="ECO:0007669"/>
    <property type="project" value="UniProtKB-KW"/>
</dbReference>
<name>A0A2Z4JVK1_9BURK</name>
<keyword evidence="5" id="KW-0808">Transferase</keyword>
<dbReference type="SUPFAM" id="SSF56112">
    <property type="entry name" value="Protein kinase-like (PK-like)"/>
    <property type="match status" value="1"/>
</dbReference>
<organism evidence="15 16">
    <name type="scientific">Polynucleobacter paneuropaeus</name>
    <dbReference type="NCBI Taxonomy" id="2527775"/>
    <lineage>
        <taxon>Bacteria</taxon>
        <taxon>Pseudomonadati</taxon>
        <taxon>Pseudomonadota</taxon>
        <taxon>Betaproteobacteria</taxon>
        <taxon>Burkholderiales</taxon>
        <taxon>Burkholderiaceae</taxon>
        <taxon>Polynucleobacter</taxon>
    </lineage>
</organism>
<dbReference type="InterPro" id="IPR010232">
    <property type="entry name" value="UbiB"/>
</dbReference>
<dbReference type="InterPro" id="IPR004147">
    <property type="entry name" value="ABC1_dom"/>
</dbReference>
<evidence type="ECO:0000256" key="8">
    <source>
        <dbReference type="ARBA" id="ARBA00022741"/>
    </source>
</evidence>
<keyword evidence="8" id="KW-0547">Nucleotide-binding</keyword>
<dbReference type="GO" id="GO:0006744">
    <property type="term" value="P:ubiquinone biosynthetic process"/>
    <property type="evidence" value="ECO:0007669"/>
    <property type="project" value="UniProtKB-UniPathway"/>
</dbReference>
<evidence type="ECO:0000256" key="4">
    <source>
        <dbReference type="ARBA" id="ARBA00022519"/>
    </source>
</evidence>
<evidence type="ECO:0000256" key="1">
    <source>
        <dbReference type="ARBA" id="ARBA00005020"/>
    </source>
</evidence>
<dbReference type="CDD" id="cd13972">
    <property type="entry name" value="UbiB"/>
    <property type="match status" value="1"/>
</dbReference>
<dbReference type="UniPathway" id="UPA00232"/>
<accession>A0A2Z4JVK1</accession>
<evidence type="ECO:0000256" key="3">
    <source>
        <dbReference type="ARBA" id="ARBA00022475"/>
    </source>
</evidence>
<feature type="transmembrane region" description="Helical" evidence="13">
    <location>
        <begin position="503"/>
        <end position="525"/>
    </location>
</feature>
<comment type="pathway">
    <text evidence="1">Cofactor biosynthesis; ubiquinone biosynthesis [regulation].</text>
</comment>
<evidence type="ECO:0000313" key="15">
    <source>
        <dbReference type="EMBL" id="AWW50402.1"/>
    </source>
</evidence>
<evidence type="ECO:0000259" key="14">
    <source>
        <dbReference type="Pfam" id="PF03109"/>
    </source>
</evidence>
<dbReference type="InterPro" id="IPR045308">
    <property type="entry name" value="UbiB_bact"/>
</dbReference>
<dbReference type="GO" id="GO:0016301">
    <property type="term" value="F:kinase activity"/>
    <property type="evidence" value="ECO:0007669"/>
    <property type="project" value="UniProtKB-KW"/>
</dbReference>
<keyword evidence="4" id="KW-0997">Cell inner membrane</keyword>
<keyword evidence="12 13" id="KW-0472">Membrane</keyword>
<proteinExistence type="inferred from homology"/>
<protein>
    <submittedName>
        <fullName evidence="15">Ubiquinone biosynthesis regulatory protein kinase UbiB</fullName>
    </submittedName>
</protein>
<evidence type="ECO:0000256" key="5">
    <source>
        <dbReference type="ARBA" id="ARBA00022679"/>
    </source>
</evidence>
<evidence type="ECO:0000256" key="10">
    <source>
        <dbReference type="ARBA" id="ARBA00022840"/>
    </source>
</evidence>
<keyword evidence="6" id="KW-0831">Ubiquinone biosynthesis</keyword>
<dbReference type="InterPro" id="IPR050154">
    <property type="entry name" value="UbiB_kinase"/>
</dbReference>
<feature type="domain" description="ABC1 atypical kinase-like" evidence="14">
    <location>
        <begin position="89"/>
        <end position="347"/>
    </location>
</feature>